<dbReference type="EMBL" id="BNDV01000008">
    <property type="protein sequence ID" value="GHI13421.1"/>
    <property type="molecule type" value="Genomic_DNA"/>
</dbReference>
<gene>
    <name evidence="5" type="ORF">Scinn_28840</name>
</gene>
<feature type="region of interest" description="Disordered" evidence="3">
    <location>
        <begin position="1"/>
        <end position="43"/>
    </location>
</feature>
<dbReference type="RefSeq" id="WP_159040109.1">
    <property type="nucleotide sequence ID" value="NZ_BMRU01000051.1"/>
</dbReference>
<dbReference type="Pfam" id="PF01743">
    <property type="entry name" value="PolyA_pol"/>
    <property type="match status" value="1"/>
</dbReference>
<evidence type="ECO:0000313" key="6">
    <source>
        <dbReference type="Proteomes" id="UP000660554"/>
    </source>
</evidence>
<dbReference type="GeneID" id="86953103"/>
<accession>A0ABQ3NKX7</accession>
<name>A0ABQ3NKX7_STRVG</name>
<dbReference type="InterPro" id="IPR043519">
    <property type="entry name" value="NT_sf"/>
</dbReference>
<organism evidence="5 6">
    <name type="scientific">Streptomyces virginiae</name>
    <name type="common">Streptomyces cinnamonensis</name>
    <dbReference type="NCBI Taxonomy" id="1961"/>
    <lineage>
        <taxon>Bacteria</taxon>
        <taxon>Bacillati</taxon>
        <taxon>Actinomycetota</taxon>
        <taxon>Actinomycetes</taxon>
        <taxon>Kitasatosporales</taxon>
        <taxon>Streptomycetaceae</taxon>
        <taxon>Streptomyces</taxon>
    </lineage>
</organism>
<evidence type="ECO:0000256" key="3">
    <source>
        <dbReference type="SAM" id="MobiDB-lite"/>
    </source>
</evidence>
<evidence type="ECO:0000256" key="2">
    <source>
        <dbReference type="RuleBase" id="RU003953"/>
    </source>
</evidence>
<keyword evidence="2" id="KW-0694">RNA-binding</keyword>
<evidence type="ECO:0000256" key="1">
    <source>
        <dbReference type="ARBA" id="ARBA00022679"/>
    </source>
</evidence>
<dbReference type="Gene3D" id="3.30.460.10">
    <property type="entry name" value="Beta Polymerase, domain 2"/>
    <property type="match status" value="1"/>
</dbReference>
<comment type="similarity">
    <text evidence="2">Belongs to the tRNA nucleotidyltransferase/poly(A) polymerase family.</text>
</comment>
<feature type="compositionally biased region" description="Gly residues" evidence="3">
    <location>
        <begin position="103"/>
        <end position="115"/>
    </location>
</feature>
<evidence type="ECO:0000259" key="4">
    <source>
        <dbReference type="Pfam" id="PF01743"/>
    </source>
</evidence>
<protein>
    <recommendedName>
        <fullName evidence="4">Poly A polymerase head domain-containing protein</fullName>
    </recommendedName>
</protein>
<comment type="caution">
    <text evidence="5">The sequence shown here is derived from an EMBL/GenBank/DDBJ whole genome shotgun (WGS) entry which is preliminary data.</text>
</comment>
<keyword evidence="6" id="KW-1185">Reference proteome</keyword>
<dbReference type="Proteomes" id="UP000660554">
    <property type="component" value="Unassembled WGS sequence"/>
</dbReference>
<sequence length="401" mass="42255">MTGTNGTNTRNGTASTNGTTAAKSLAELYPRAQDGTPLRGDLADGETLLGMALTSARREVLLREADREAPAPPENGPGRADLRIEPAGPRPQKPTAPAAATGAGSGSGSGPGSGRVCGPCPDPGPEGVFGPAEELAPGIGDAVDRCLDETGAEGAFVRLLMKRLPARDHACWLIGGAVRDLVDLGPEARPNDLDFAGTLPPVELLQEIGDQYVAEGLGDYRPGISPASLVVHLSRPGQGGPRILEYKALAVTDFHFSAYGGSLADDVASRDLTVNSLYYDHGKSILADPTGEGLAHLKARPRVLASHNSERAPGRRAGVLIRFLKFAVRYPDADTTRLREWAADLPADLPDRLTDQDWRALRYSWRAAVPDPARPRAEEVAGLLGPAAVALVDRLTEEERG</sequence>
<proteinExistence type="inferred from homology"/>
<feature type="compositionally biased region" description="Low complexity" evidence="3">
    <location>
        <begin position="1"/>
        <end position="22"/>
    </location>
</feature>
<dbReference type="SUPFAM" id="SSF81301">
    <property type="entry name" value="Nucleotidyltransferase"/>
    <property type="match status" value="1"/>
</dbReference>
<evidence type="ECO:0000313" key="5">
    <source>
        <dbReference type="EMBL" id="GHI13421.1"/>
    </source>
</evidence>
<reference evidence="6" key="1">
    <citation type="submission" date="2020-09" db="EMBL/GenBank/DDBJ databases">
        <title>Whole genome shotgun sequence of Streptomyces cinnamonensis NBRC 15873.</title>
        <authorList>
            <person name="Komaki H."/>
            <person name="Tamura T."/>
        </authorList>
    </citation>
    <scope>NUCLEOTIDE SEQUENCE [LARGE SCALE GENOMIC DNA]</scope>
    <source>
        <strain evidence="6">NBRC 15873</strain>
    </source>
</reference>
<keyword evidence="1 2" id="KW-0808">Transferase</keyword>
<feature type="domain" description="Poly A polymerase head" evidence="4">
    <location>
        <begin position="258"/>
        <end position="300"/>
    </location>
</feature>
<feature type="region of interest" description="Disordered" evidence="3">
    <location>
        <begin position="61"/>
        <end position="133"/>
    </location>
</feature>
<dbReference type="InterPro" id="IPR002646">
    <property type="entry name" value="PolA_pol_head_dom"/>
</dbReference>